<accession>A0ABR6EQM5</accession>
<dbReference type="Pfam" id="PF14435">
    <property type="entry name" value="SUKH-4"/>
    <property type="match status" value="1"/>
</dbReference>
<sequence length="293" mass="30979">REVAVAEANAAAPGKLPSTPPFHAETDYAWVALSDPGTGRTLAKLRTHSVEIFDGAAAIGDIVVMGGTQGLYAVKVDLDEAVRATTEQGAQAVAPLTTLAPRDFEPEWRSPSTELMATVFGEGNVILLRPDLVPAGVLDVPARRQLTEVGLPTVDNWFGLSVFSPSDQGLKEVDWHRHHGATPPQDSGPLYQLGEWLGGVLCLDGASGRVLRVAGSAAPDAAEPADPVVGTSFPSFVAMVTLYRAMLSAYESAAGDGEYLLAQLCRWLPEIDATAAASPVWQHAVEEQNFDAL</sequence>
<organism evidence="1 2">
    <name type="scientific">Streptomyces durbertensis</name>
    <dbReference type="NCBI Taxonomy" id="2448886"/>
    <lineage>
        <taxon>Bacteria</taxon>
        <taxon>Bacillati</taxon>
        <taxon>Actinomycetota</taxon>
        <taxon>Actinomycetes</taxon>
        <taxon>Kitasatosporales</taxon>
        <taxon>Streptomycetaceae</taxon>
        <taxon>Streptomyces</taxon>
    </lineage>
</organism>
<protein>
    <submittedName>
        <fullName evidence="1">SUKH-4 family immunity protein</fullName>
    </submittedName>
</protein>
<reference evidence="2" key="1">
    <citation type="journal article" date="2020" name="Syst. Appl. Microbiol.">
        <title>Streptomyces alkaliterrae sp. nov., isolated from an alkaline soil, and emended descriptions of Streptomyces alkaliphilus, Streptomyces calidiresistens and Streptomyces durbertensis.</title>
        <authorList>
            <person name="Swiecimska M."/>
            <person name="Golinska P."/>
            <person name="Nouioui I."/>
            <person name="Wypij M."/>
            <person name="Rai M."/>
            <person name="Sangal V."/>
            <person name="Goodfellow M."/>
        </authorList>
    </citation>
    <scope>NUCLEOTIDE SEQUENCE [LARGE SCALE GENOMIC DNA]</scope>
    <source>
        <strain evidence="2">DSM 104538</strain>
    </source>
</reference>
<comment type="caution">
    <text evidence="1">The sequence shown here is derived from an EMBL/GenBank/DDBJ whole genome shotgun (WGS) entry which is preliminary data.</text>
</comment>
<dbReference type="Proteomes" id="UP000766698">
    <property type="component" value="Unassembled WGS sequence"/>
</dbReference>
<feature type="non-terminal residue" evidence="1">
    <location>
        <position position="1"/>
    </location>
</feature>
<dbReference type="EMBL" id="WMLF01000650">
    <property type="protein sequence ID" value="MBB1246884.1"/>
    <property type="molecule type" value="Genomic_DNA"/>
</dbReference>
<evidence type="ECO:0000313" key="1">
    <source>
        <dbReference type="EMBL" id="MBB1246884.1"/>
    </source>
</evidence>
<proteinExistence type="predicted"/>
<evidence type="ECO:0000313" key="2">
    <source>
        <dbReference type="Proteomes" id="UP000766698"/>
    </source>
</evidence>
<gene>
    <name evidence="1" type="ORF">GL263_25520</name>
</gene>
<dbReference type="RefSeq" id="WP_182858106.1">
    <property type="nucleotide sequence ID" value="NZ_WMLF01000650.1"/>
</dbReference>
<dbReference type="InterPro" id="IPR025851">
    <property type="entry name" value="SUKH-4"/>
</dbReference>
<name>A0ABR6EQM5_9ACTN</name>
<keyword evidence="2" id="KW-1185">Reference proteome</keyword>